<keyword evidence="2" id="KW-1185">Reference proteome</keyword>
<reference evidence="1" key="1">
    <citation type="submission" date="2022-10" db="EMBL/GenBank/DDBJ databases">
        <authorList>
            <person name="Hyden B.L."/>
            <person name="Feng K."/>
            <person name="Yates T."/>
            <person name="Jawdy S."/>
            <person name="Smart L.B."/>
            <person name="Muchero W."/>
        </authorList>
    </citation>
    <scope>NUCLEOTIDE SEQUENCE</scope>
    <source>
        <tissue evidence="1">Shoot tip</tissue>
    </source>
</reference>
<proteinExistence type="predicted"/>
<reference evidence="1" key="2">
    <citation type="journal article" date="2023" name="Int. J. Mol. Sci.">
        <title>De Novo Assembly and Annotation of 11 Diverse Shrub Willow (Salix) Genomes Reveals Novel Gene Organization in Sex-Linked Regions.</title>
        <authorList>
            <person name="Hyden B."/>
            <person name="Feng K."/>
            <person name="Yates T.B."/>
            <person name="Jawdy S."/>
            <person name="Cereghino C."/>
            <person name="Smart L.B."/>
            <person name="Muchero W."/>
        </authorList>
    </citation>
    <scope>NUCLEOTIDE SEQUENCE</scope>
    <source>
        <tissue evidence="1">Shoot tip</tissue>
    </source>
</reference>
<gene>
    <name evidence="1" type="ORF">OIU77_000610</name>
</gene>
<dbReference type="Proteomes" id="UP001141253">
    <property type="component" value="Chromosome 12"/>
</dbReference>
<protein>
    <submittedName>
        <fullName evidence="1">Uncharacterized protein</fullName>
    </submittedName>
</protein>
<evidence type="ECO:0000313" key="1">
    <source>
        <dbReference type="EMBL" id="KAJ6375670.1"/>
    </source>
</evidence>
<comment type="caution">
    <text evidence="1">The sequence shown here is derived from an EMBL/GenBank/DDBJ whole genome shotgun (WGS) entry which is preliminary data.</text>
</comment>
<name>A0ABQ9B8P7_9ROSI</name>
<sequence>MVLRNGGPARPVGRGARWQQTESLCSLAAQHTHATLKFQRGTRSSSCKKRPVKKGYKCNLVECFENEEAVSLLDTSPEVTAPMQSIRGNYSEWLAS</sequence>
<organism evidence="1 2">
    <name type="scientific">Salix suchowensis</name>
    <dbReference type="NCBI Taxonomy" id="1278906"/>
    <lineage>
        <taxon>Eukaryota</taxon>
        <taxon>Viridiplantae</taxon>
        <taxon>Streptophyta</taxon>
        <taxon>Embryophyta</taxon>
        <taxon>Tracheophyta</taxon>
        <taxon>Spermatophyta</taxon>
        <taxon>Magnoliopsida</taxon>
        <taxon>eudicotyledons</taxon>
        <taxon>Gunneridae</taxon>
        <taxon>Pentapetalae</taxon>
        <taxon>rosids</taxon>
        <taxon>fabids</taxon>
        <taxon>Malpighiales</taxon>
        <taxon>Salicaceae</taxon>
        <taxon>Saliceae</taxon>
        <taxon>Salix</taxon>
    </lineage>
</organism>
<feature type="non-terminal residue" evidence="1">
    <location>
        <position position="96"/>
    </location>
</feature>
<accession>A0ABQ9B8P7</accession>
<dbReference type="EMBL" id="JAPFFI010000010">
    <property type="protein sequence ID" value="KAJ6375670.1"/>
    <property type="molecule type" value="Genomic_DNA"/>
</dbReference>
<evidence type="ECO:0000313" key="2">
    <source>
        <dbReference type="Proteomes" id="UP001141253"/>
    </source>
</evidence>